<evidence type="ECO:0000313" key="1">
    <source>
        <dbReference type="EMBL" id="NOH70575.1"/>
    </source>
</evidence>
<evidence type="ECO:0000313" key="2">
    <source>
        <dbReference type="Proteomes" id="UP000565719"/>
    </source>
</evidence>
<sequence length="381" mass="42602">MGGLYALSTSQTSTLPLLYGQVREDVSVDLQALALSPHDRVLTITSGGCSALRFLAEAPQQVTAIDINASQSALLALKCAAITQWDRQACREFLGDLPASSSDRLDGWSTLKSNLSPDVRYYWNQHLNLVAKGVNQAGRTDRLSVWTGRVLHYVTHSPNLFDALMAIETLEEQRDFYRQHFDTQRWRTFLALCVNNITLRRVYGEGFSRALAKHESPAVHLRRKIARAFDTTLLKHNPLMTQLLFGRNPPDLAGSAYLTEGVYDKVKANLDRLNIVTEDLTKWVVRPEQQGQFNKLALSNALECLPRQAIGPFLQRLVHSLPLGAVIVNRSMMGQGSTTWPADLCLDHSLSAKLSEAERAYTYSAVSVFRKRSSTMLEVEQ</sequence>
<dbReference type="Pfam" id="PF11899">
    <property type="entry name" value="DUF3419"/>
    <property type="match status" value="1"/>
</dbReference>
<accession>A0A7Y3ZWX9</accession>
<dbReference type="InterPro" id="IPR021829">
    <property type="entry name" value="DUF3419"/>
</dbReference>
<name>A0A7Y3ZWX9_9VIBR</name>
<dbReference type="AlphaFoldDB" id="A0A7Y3ZWX9"/>
<dbReference type="Proteomes" id="UP000565719">
    <property type="component" value="Unassembled WGS sequence"/>
</dbReference>
<dbReference type="PANTHER" id="PTHR47473:SF1">
    <property type="entry name" value="METHYLTRANSFERASE DOMAIN-CONTAINING PROTEIN"/>
    <property type="match status" value="1"/>
</dbReference>
<proteinExistence type="predicted"/>
<protein>
    <submittedName>
        <fullName evidence="1">DUF3419 family protein</fullName>
    </submittedName>
</protein>
<dbReference type="InterPro" id="IPR029063">
    <property type="entry name" value="SAM-dependent_MTases_sf"/>
</dbReference>
<comment type="caution">
    <text evidence="1">The sequence shown here is derived from an EMBL/GenBank/DDBJ whole genome shotgun (WGS) entry which is preliminary data.</text>
</comment>
<organism evidence="1 2">
    <name type="scientific">Vibrio pectenicida</name>
    <dbReference type="NCBI Taxonomy" id="62763"/>
    <lineage>
        <taxon>Bacteria</taxon>
        <taxon>Pseudomonadati</taxon>
        <taxon>Pseudomonadota</taxon>
        <taxon>Gammaproteobacteria</taxon>
        <taxon>Vibrionales</taxon>
        <taxon>Vibrionaceae</taxon>
        <taxon>Vibrio</taxon>
    </lineage>
</organism>
<dbReference type="EMBL" id="VTXC01000008">
    <property type="protein sequence ID" value="NOH70575.1"/>
    <property type="molecule type" value="Genomic_DNA"/>
</dbReference>
<dbReference type="SUPFAM" id="SSF53335">
    <property type="entry name" value="S-adenosyl-L-methionine-dependent methyltransferases"/>
    <property type="match status" value="1"/>
</dbReference>
<dbReference type="PANTHER" id="PTHR47473">
    <property type="entry name" value="BTA1P"/>
    <property type="match status" value="1"/>
</dbReference>
<dbReference type="RefSeq" id="WP_253820448.1">
    <property type="nucleotide sequence ID" value="NZ_VTXC01000008.1"/>
</dbReference>
<reference evidence="1 2" key="1">
    <citation type="submission" date="2019-09" db="EMBL/GenBank/DDBJ databases">
        <title>Draft genome sequencing and comparative genomics of hatchery-associated Vibrios.</title>
        <authorList>
            <person name="Kehlet-Delgado H."/>
            <person name="Mueller R.S."/>
        </authorList>
    </citation>
    <scope>NUCLEOTIDE SEQUENCE [LARGE SCALE GENOMIC DNA]</scope>
    <source>
        <strain evidence="1 2">99-46-Y</strain>
    </source>
</reference>
<gene>
    <name evidence="1" type="ORF">F0225_04350</name>
</gene>